<protein>
    <recommendedName>
        <fullName evidence="9">Plastocyanin-like domain-containing protein</fullName>
    </recommendedName>
</protein>
<dbReference type="InParanoid" id="A0A2J7Q0E9"/>
<evidence type="ECO:0000259" key="5">
    <source>
        <dbReference type="Pfam" id="PF00394"/>
    </source>
</evidence>
<dbReference type="PROSITE" id="PS00080">
    <property type="entry name" value="MULTICOPPER_OXIDASE2"/>
    <property type="match status" value="1"/>
</dbReference>
<sequence>MDGLYAETPLYLFRVRQGKNYRFRIVGGMCTSCAYKFSISHHTLLVIAVDGCPVEPVRVNSIDMYGGERYDFVLEASEEVRSYWIHVEAIGNCEELQLYSLGILRYSGAKSQFLDDPGYTSHHDEKVLNPYNGTCSKRHEGVCIHQLIGLEPVAHRVTAQDPDVSFSLRFGFHTFSVEDLSQHREYETYFEPSSNRRMSSVVNNISFSFPSSPLLSQRHDVKQSVVCPKGQDGAPRCPLGSGSYCQCLHIIQIPLCAVAQFILIDKGNGGVNHPFHLHGYSFYVIAMGTFENGQTEDDIIEGLHRGTLEISKNPPFRDTIAVPASGYTVIRILARNPGYWFFHCHVLYHGTTGMALVLQVGEDSDMPRPPPGFPKCGDYVPAVYDEKRRTFSTYSMG</sequence>
<reference evidence="7 8" key="1">
    <citation type="submission" date="2017-12" db="EMBL/GenBank/DDBJ databases">
        <title>Hemimetabolous genomes reveal molecular basis of termite eusociality.</title>
        <authorList>
            <person name="Harrison M.C."/>
            <person name="Jongepier E."/>
            <person name="Robertson H.M."/>
            <person name="Arning N."/>
            <person name="Bitard-Feildel T."/>
            <person name="Chao H."/>
            <person name="Childers C.P."/>
            <person name="Dinh H."/>
            <person name="Doddapaneni H."/>
            <person name="Dugan S."/>
            <person name="Gowin J."/>
            <person name="Greiner C."/>
            <person name="Han Y."/>
            <person name="Hu H."/>
            <person name="Hughes D.S.T."/>
            <person name="Huylmans A.-K."/>
            <person name="Kemena C."/>
            <person name="Kremer L.P.M."/>
            <person name="Lee S.L."/>
            <person name="Lopez-Ezquerra A."/>
            <person name="Mallet L."/>
            <person name="Monroy-Kuhn J.M."/>
            <person name="Moser A."/>
            <person name="Murali S.C."/>
            <person name="Muzny D.M."/>
            <person name="Otani S."/>
            <person name="Piulachs M.-D."/>
            <person name="Poelchau M."/>
            <person name="Qu J."/>
            <person name="Schaub F."/>
            <person name="Wada-Katsumata A."/>
            <person name="Worley K.C."/>
            <person name="Xie Q."/>
            <person name="Ylla G."/>
            <person name="Poulsen M."/>
            <person name="Gibbs R.A."/>
            <person name="Schal C."/>
            <person name="Richards S."/>
            <person name="Belles X."/>
            <person name="Korb J."/>
            <person name="Bornberg-Bauer E."/>
        </authorList>
    </citation>
    <scope>NUCLEOTIDE SEQUENCE [LARGE SCALE GENOMIC DNA]</scope>
    <source>
        <tissue evidence="7">Whole body</tissue>
    </source>
</reference>
<dbReference type="Pfam" id="PF00394">
    <property type="entry name" value="Cu-oxidase"/>
    <property type="match status" value="1"/>
</dbReference>
<keyword evidence="2" id="KW-0479">Metal-binding</keyword>
<organism evidence="7 8">
    <name type="scientific">Cryptotermes secundus</name>
    <dbReference type="NCBI Taxonomy" id="105785"/>
    <lineage>
        <taxon>Eukaryota</taxon>
        <taxon>Metazoa</taxon>
        <taxon>Ecdysozoa</taxon>
        <taxon>Arthropoda</taxon>
        <taxon>Hexapoda</taxon>
        <taxon>Insecta</taxon>
        <taxon>Pterygota</taxon>
        <taxon>Neoptera</taxon>
        <taxon>Polyneoptera</taxon>
        <taxon>Dictyoptera</taxon>
        <taxon>Blattodea</taxon>
        <taxon>Blattoidea</taxon>
        <taxon>Termitoidae</taxon>
        <taxon>Kalotermitidae</taxon>
        <taxon>Cryptotermitinae</taxon>
        <taxon>Cryptotermes</taxon>
    </lineage>
</organism>
<keyword evidence="3" id="KW-0560">Oxidoreductase</keyword>
<dbReference type="GO" id="GO:0005886">
    <property type="term" value="C:plasma membrane"/>
    <property type="evidence" value="ECO:0007669"/>
    <property type="project" value="TreeGrafter"/>
</dbReference>
<keyword evidence="8" id="KW-1185">Reference proteome</keyword>
<evidence type="ECO:0000313" key="8">
    <source>
        <dbReference type="Proteomes" id="UP000235965"/>
    </source>
</evidence>
<evidence type="ECO:0000256" key="4">
    <source>
        <dbReference type="ARBA" id="ARBA00023008"/>
    </source>
</evidence>
<dbReference type="GO" id="GO:0005507">
    <property type="term" value="F:copper ion binding"/>
    <property type="evidence" value="ECO:0007669"/>
    <property type="project" value="InterPro"/>
</dbReference>
<dbReference type="InterPro" id="IPR002355">
    <property type="entry name" value="Cu_oxidase_Cu_BS"/>
</dbReference>
<dbReference type="OrthoDB" id="2121828at2759"/>
<dbReference type="Pfam" id="PF07731">
    <property type="entry name" value="Cu-oxidase_2"/>
    <property type="match status" value="1"/>
</dbReference>
<dbReference type="FunFam" id="2.60.40.420:FF:000045">
    <property type="entry name" value="Laccase 2"/>
    <property type="match status" value="1"/>
</dbReference>
<dbReference type="SUPFAM" id="SSF49503">
    <property type="entry name" value="Cupredoxins"/>
    <property type="match status" value="2"/>
</dbReference>
<evidence type="ECO:0000256" key="1">
    <source>
        <dbReference type="ARBA" id="ARBA00010609"/>
    </source>
</evidence>
<dbReference type="PANTHER" id="PTHR11709:SF394">
    <property type="entry name" value="FI03373P-RELATED"/>
    <property type="match status" value="1"/>
</dbReference>
<dbReference type="CDD" id="cd13884">
    <property type="entry name" value="CuRO_2_tcLCC_insect_like"/>
    <property type="match status" value="1"/>
</dbReference>
<dbReference type="InterPro" id="IPR011706">
    <property type="entry name" value="Cu-oxidase_C"/>
</dbReference>
<evidence type="ECO:0008006" key="9">
    <source>
        <dbReference type="Google" id="ProtNLM"/>
    </source>
</evidence>
<name>A0A2J7Q0E9_9NEOP</name>
<dbReference type="InterPro" id="IPR045087">
    <property type="entry name" value="Cu-oxidase_fam"/>
</dbReference>
<dbReference type="Proteomes" id="UP000235965">
    <property type="component" value="Unassembled WGS sequence"/>
</dbReference>
<dbReference type="AlphaFoldDB" id="A0A2J7Q0E9"/>
<dbReference type="InterPro" id="IPR033138">
    <property type="entry name" value="Cu_oxidase_CS"/>
</dbReference>
<keyword evidence="4" id="KW-0186">Copper</keyword>
<proteinExistence type="inferred from homology"/>
<evidence type="ECO:0000256" key="2">
    <source>
        <dbReference type="ARBA" id="ARBA00022723"/>
    </source>
</evidence>
<dbReference type="PROSITE" id="PS00079">
    <property type="entry name" value="MULTICOPPER_OXIDASE1"/>
    <property type="match status" value="1"/>
</dbReference>
<feature type="domain" description="Plastocyanin-like" evidence="6">
    <location>
        <begin position="242"/>
        <end position="363"/>
    </location>
</feature>
<dbReference type="PANTHER" id="PTHR11709">
    <property type="entry name" value="MULTI-COPPER OXIDASE"/>
    <property type="match status" value="1"/>
</dbReference>
<feature type="domain" description="Plastocyanin-like" evidence="5">
    <location>
        <begin position="7"/>
        <end position="109"/>
    </location>
</feature>
<accession>A0A2J7Q0E9</accession>
<dbReference type="STRING" id="105785.A0A2J7Q0E9"/>
<gene>
    <name evidence="7" type="ORF">B7P43_G09728</name>
</gene>
<dbReference type="GO" id="GO:0006826">
    <property type="term" value="P:iron ion transport"/>
    <property type="evidence" value="ECO:0007669"/>
    <property type="project" value="TreeGrafter"/>
</dbReference>
<dbReference type="CDD" id="cd13905">
    <property type="entry name" value="CuRO_3_tcLLC2_insect_like"/>
    <property type="match status" value="1"/>
</dbReference>
<dbReference type="InterPro" id="IPR008972">
    <property type="entry name" value="Cupredoxin"/>
</dbReference>
<evidence type="ECO:0000259" key="6">
    <source>
        <dbReference type="Pfam" id="PF07731"/>
    </source>
</evidence>
<dbReference type="GO" id="GO:0016491">
    <property type="term" value="F:oxidoreductase activity"/>
    <property type="evidence" value="ECO:0007669"/>
    <property type="project" value="UniProtKB-KW"/>
</dbReference>
<dbReference type="InterPro" id="IPR001117">
    <property type="entry name" value="Cu-oxidase_2nd"/>
</dbReference>
<dbReference type="EMBL" id="NEVH01019969">
    <property type="protein sequence ID" value="PNF22063.1"/>
    <property type="molecule type" value="Genomic_DNA"/>
</dbReference>
<evidence type="ECO:0000256" key="3">
    <source>
        <dbReference type="ARBA" id="ARBA00023002"/>
    </source>
</evidence>
<evidence type="ECO:0000313" key="7">
    <source>
        <dbReference type="EMBL" id="PNF22063.1"/>
    </source>
</evidence>
<comment type="caution">
    <text evidence="7">The sequence shown here is derived from an EMBL/GenBank/DDBJ whole genome shotgun (WGS) entry which is preliminary data.</text>
</comment>
<comment type="similarity">
    <text evidence="1">Belongs to the multicopper oxidase family.</text>
</comment>
<dbReference type="Gene3D" id="2.60.40.420">
    <property type="entry name" value="Cupredoxins - blue copper proteins"/>
    <property type="match status" value="2"/>
</dbReference>